<dbReference type="RefSeq" id="WP_378476583.1">
    <property type="nucleotide sequence ID" value="NZ_JBHUIW010000003.1"/>
</dbReference>
<name>A0ABW5AEP7_9BRAD</name>
<keyword evidence="1" id="KW-1133">Transmembrane helix</keyword>
<accession>A0ABW5AEP7</accession>
<reference evidence="3" key="1">
    <citation type="journal article" date="2019" name="Int. J. Syst. Evol. Microbiol.">
        <title>The Global Catalogue of Microorganisms (GCM) 10K type strain sequencing project: providing services to taxonomists for standard genome sequencing and annotation.</title>
        <authorList>
            <consortium name="The Broad Institute Genomics Platform"/>
            <consortium name="The Broad Institute Genome Sequencing Center for Infectious Disease"/>
            <person name="Wu L."/>
            <person name="Ma J."/>
        </authorList>
    </citation>
    <scope>NUCLEOTIDE SEQUENCE [LARGE SCALE GENOMIC DNA]</scope>
    <source>
        <strain evidence="3">CGMCC 1.6774</strain>
    </source>
</reference>
<dbReference type="Proteomes" id="UP001597314">
    <property type="component" value="Unassembled WGS sequence"/>
</dbReference>
<dbReference type="EMBL" id="JBHUIW010000003">
    <property type="protein sequence ID" value="MFD2181398.1"/>
    <property type="molecule type" value="Genomic_DNA"/>
</dbReference>
<proteinExistence type="predicted"/>
<gene>
    <name evidence="2" type="ORF">ACFSOX_04480</name>
</gene>
<keyword evidence="1" id="KW-0812">Transmembrane</keyword>
<comment type="caution">
    <text evidence="2">The sequence shown here is derived from an EMBL/GenBank/DDBJ whole genome shotgun (WGS) entry which is preliminary data.</text>
</comment>
<protein>
    <submittedName>
        <fullName evidence="2">Uncharacterized protein</fullName>
    </submittedName>
</protein>
<sequence length="47" mass="5140">MDHSVTAIVLDAMPVLLLALAVVLLPATIEPPTSRQPVRARTPRPRR</sequence>
<organism evidence="2 3">
    <name type="scientific">Rhodoplanes azumiensis</name>
    <dbReference type="NCBI Taxonomy" id="1897628"/>
    <lineage>
        <taxon>Bacteria</taxon>
        <taxon>Pseudomonadati</taxon>
        <taxon>Pseudomonadota</taxon>
        <taxon>Alphaproteobacteria</taxon>
        <taxon>Hyphomicrobiales</taxon>
        <taxon>Nitrobacteraceae</taxon>
        <taxon>Rhodoplanes</taxon>
    </lineage>
</organism>
<feature type="transmembrane region" description="Helical" evidence="1">
    <location>
        <begin position="6"/>
        <end position="29"/>
    </location>
</feature>
<evidence type="ECO:0000313" key="3">
    <source>
        <dbReference type="Proteomes" id="UP001597314"/>
    </source>
</evidence>
<evidence type="ECO:0000256" key="1">
    <source>
        <dbReference type="SAM" id="Phobius"/>
    </source>
</evidence>
<keyword evidence="3" id="KW-1185">Reference proteome</keyword>
<keyword evidence="1" id="KW-0472">Membrane</keyword>
<evidence type="ECO:0000313" key="2">
    <source>
        <dbReference type="EMBL" id="MFD2181398.1"/>
    </source>
</evidence>